<dbReference type="EMBL" id="BGPR01000195">
    <property type="protein sequence ID" value="GBM03866.1"/>
    <property type="molecule type" value="Genomic_DNA"/>
</dbReference>
<evidence type="ECO:0000313" key="1">
    <source>
        <dbReference type="EMBL" id="GBM03866.1"/>
    </source>
</evidence>
<organism evidence="1 2">
    <name type="scientific">Araneus ventricosus</name>
    <name type="common">Orbweaver spider</name>
    <name type="synonym">Epeira ventricosa</name>
    <dbReference type="NCBI Taxonomy" id="182803"/>
    <lineage>
        <taxon>Eukaryota</taxon>
        <taxon>Metazoa</taxon>
        <taxon>Ecdysozoa</taxon>
        <taxon>Arthropoda</taxon>
        <taxon>Chelicerata</taxon>
        <taxon>Arachnida</taxon>
        <taxon>Araneae</taxon>
        <taxon>Araneomorphae</taxon>
        <taxon>Entelegynae</taxon>
        <taxon>Araneoidea</taxon>
        <taxon>Araneidae</taxon>
        <taxon>Araneus</taxon>
    </lineage>
</organism>
<proteinExistence type="predicted"/>
<name>A0A4Y2CIX0_ARAVE</name>
<dbReference type="Proteomes" id="UP000499080">
    <property type="component" value="Unassembled WGS sequence"/>
</dbReference>
<accession>A0A4Y2CIX0</accession>
<evidence type="ECO:0000313" key="2">
    <source>
        <dbReference type="Proteomes" id="UP000499080"/>
    </source>
</evidence>
<comment type="caution">
    <text evidence="1">The sequence shown here is derived from an EMBL/GenBank/DDBJ whole genome shotgun (WGS) entry which is preliminary data.</text>
</comment>
<keyword evidence="2" id="KW-1185">Reference proteome</keyword>
<gene>
    <name evidence="1" type="ORF">AVEN_231329_1</name>
</gene>
<dbReference type="AlphaFoldDB" id="A0A4Y2CIX0"/>
<sequence>MAWHDEVLINYGRSEGGSRRTDFIIPSFIWLLRCLFCSHRLTEYRNLHGFLHKKLPFLYPPVNKRCRTVASVAMCLQSGPGPARPSSLLTSQPKPLCLLRQNRNPVTDPNG</sequence>
<reference evidence="1 2" key="1">
    <citation type="journal article" date="2019" name="Sci. Rep.">
        <title>Orb-weaving spider Araneus ventricosus genome elucidates the spidroin gene catalogue.</title>
        <authorList>
            <person name="Kono N."/>
            <person name="Nakamura H."/>
            <person name="Ohtoshi R."/>
            <person name="Moran D.A.P."/>
            <person name="Shinohara A."/>
            <person name="Yoshida Y."/>
            <person name="Fujiwara M."/>
            <person name="Mori M."/>
            <person name="Tomita M."/>
            <person name="Arakawa K."/>
        </authorList>
    </citation>
    <scope>NUCLEOTIDE SEQUENCE [LARGE SCALE GENOMIC DNA]</scope>
</reference>
<protein>
    <submittedName>
        <fullName evidence="1">Uncharacterized protein</fullName>
    </submittedName>
</protein>